<dbReference type="SUPFAM" id="SSF48065">
    <property type="entry name" value="DBL homology domain (DH-domain)"/>
    <property type="match status" value="1"/>
</dbReference>
<reference evidence="4" key="1">
    <citation type="submission" date="2023-06" db="EMBL/GenBank/DDBJ databases">
        <title>Reference genome for the Northern bat (Eptesicus nilssonii), a most northern bat species.</title>
        <authorList>
            <person name="Laine V.N."/>
            <person name="Pulliainen A.T."/>
            <person name="Lilley T.M."/>
        </authorList>
    </citation>
    <scope>NUCLEOTIDE SEQUENCE</scope>
    <source>
        <strain evidence="4">BLF_Eptnil</strain>
        <tissue evidence="4">Kidney</tissue>
    </source>
</reference>
<dbReference type="CDD" id="cd00160">
    <property type="entry name" value="RhoGEF"/>
    <property type="match status" value="1"/>
</dbReference>
<dbReference type="InterPro" id="IPR011993">
    <property type="entry name" value="PH-like_dom_sf"/>
</dbReference>
<keyword evidence="5" id="KW-1185">Reference proteome</keyword>
<dbReference type="Gene3D" id="1.20.900.10">
    <property type="entry name" value="Dbl homology (DH) domain"/>
    <property type="match status" value="1"/>
</dbReference>
<comment type="caution">
    <text evidence="4">The sequence shown here is derived from an EMBL/GenBank/DDBJ whole genome shotgun (WGS) entry which is preliminary data.</text>
</comment>
<keyword evidence="1" id="KW-0344">Guanine-nucleotide releasing factor</keyword>
<gene>
    <name evidence="4" type="ORF">QTO34_009632</name>
</gene>
<dbReference type="InterPro" id="IPR047270">
    <property type="entry name" value="PH_ephexin"/>
</dbReference>
<feature type="compositionally biased region" description="Pro residues" evidence="2">
    <location>
        <begin position="109"/>
        <end position="122"/>
    </location>
</feature>
<dbReference type="SUPFAM" id="SSF50729">
    <property type="entry name" value="PH domain-like"/>
    <property type="match status" value="1"/>
</dbReference>
<dbReference type="PANTHER" id="PTHR12845:SF7">
    <property type="entry name" value="RHO GUANINE NUCLEOTIDE EXCHANGE FACTOR 15"/>
    <property type="match status" value="1"/>
</dbReference>
<feature type="region of interest" description="Disordered" evidence="2">
    <location>
        <begin position="1"/>
        <end position="208"/>
    </location>
</feature>
<feature type="region of interest" description="Disordered" evidence="2">
    <location>
        <begin position="424"/>
        <end position="448"/>
    </location>
</feature>
<dbReference type="Proteomes" id="UP001177744">
    <property type="component" value="Unassembled WGS sequence"/>
</dbReference>
<dbReference type="PROSITE" id="PS50010">
    <property type="entry name" value="DH_2"/>
    <property type="match status" value="1"/>
</dbReference>
<name>A0AA40HI48_CNENI</name>
<feature type="region of interest" description="Disordered" evidence="2">
    <location>
        <begin position="246"/>
        <end position="347"/>
    </location>
</feature>
<accession>A0AA40HI48</accession>
<feature type="domain" description="DH" evidence="3">
    <location>
        <begin position="504"/>
        <end position="688"/>
    </location>
</feature>
<dbReference type="InterPro" id="IPR000219">
    <property type="entry name" value="DH_dom"/>
</dbReference>
<protein>
    <recommendedName>
        <fullName evidence="3">DH domain-containing protein</fullName>
    </recommendedName>
</protein>
<dbReference type="GO" id="GO:0005085">
    <property type="term" value="F:guanyl-nucleotide exchange factor activity"/>
    <property type="evidence" value="ECO:0007669"/>
    <property type="project" value="UniProtKB-KW"/>
</dbReference>
<dbReference type="InterPro" id="IPR047271">
    <property type="entry name" value="Ephexin-like"/>
</dbReference>
<dbReference type="AlphaFoldDB" id="A0AA40HI48"/>
<evidence type="ECO:0000259" key="3">
    <source>
        <dbReference type="PROSITE" id="PS50010"/>
    </source>
</evidence>
<dbReference type="PANTHER" id="PTHR12845">
    <property type="entry name" value="GUANINE NUCLEOTIDE EXCHANGE FACTOR"/>
    <property type="match status" value="1"/>
</dbReference>
<evidence type="ECO:0000256" key="2">
    <source>
        <dbReference type="SAM" id="MobiDB-lite"/>
    </source>
</evidence>
<organism evidence="4 5">
    <name type="scientific">Cnephaeus nilssonii</name>
    <name type="common">Northern bat</name>
    <name type="synonym">Eptesicus nilssonii</name>
    <dbReference type="NCBI Taxonomy" id="3371016"/>
    <lineage>
        <taxon>Eukaryota</taxon>
        <taxon>Metazoa</taxon>
        <taxon>Chordata</taxon>
        <taxon>Craniata</taxon>
        <taxon>Vertebrata</taxon>
        <taxon>Euteleostomi</taxon>
        <taxon>Mammalia</taxon>
        <taxon>Eutheria</taxon>
        <taxon>Laurasiatheria</taxon>
        <taxon>Chiroptera</taxon>
        <taxon>Yangochiroptera</taxon>
        <taxon>Vespertilionidae</taxon>
        <taxon>Cnephaeus</taxon>
    </lineage>
</organism>
<feature type="compositionally biased region" description="Polar residues" evidence="2">
    <location>
        <begin position="39"/>
        <end position="53"/>
    </location>
</feature>
<dbReference type="SMART" id="SM00325">
    <property type="entry name" value="RhoGEF"/>
    <property type="match status" value="1"/>
</dbReference>
<proteinExistence type="predicted"/>
<dbReference type="Gene3D" id="2.30.29.30">
    <property type="entry name" value="Pleckstrin-homology domain (PH domain)/Phosphotyrosine-binding domain (PTB)"/>
    <property type="match status" value="1"/>
</dbReference>
<dbReference type="FunFam" id="1.20.900.10:FF:000007">
    <property type="entry name" value="rho guanine nucleotide exchange factor 19"/>
    <property type="match status" value="1"/>
</dbReference>
<evidence type="ECO:0000256" key="1">
    <source>
        <dbReference type="ARBA" id="ARBA00022658"/>
    </source>
</evidence>
<sequence>MSDQSLPIATPPTQKPPRIIRPRPPSRPRAAQSPGPPHNGSSPQEPSGISNDAPTPMCSPIFWEPPASSLKPPALLPPSASKTSLDSQASPDSPSSTPSPVSRRSISPEPAPRSPVPPPKPSGSPRTPLTLPHTAPRGQAQDGPASAPGTVRRLAGKFEWGAEDRVQAAHTVEPAPQGGMDVNGERETPRGSLRRRGSQENGAPDAAQACPPCCPCVCHVARPGLELRWVPVGGYEDGPKAVCRASPLRTSRSRPNPPSNSHPSVVLTSYRSTAERKLLPPLKPPKPTRVRQDTTISVDPPQPDLHPPSEDGNQTGNSPDEAPQNDAPATLEGRYQQPSPPYSYLRADSACPAKSHLHKGGVKAAWGSRDKQPWFPIPALSPICDLLDEGLKELKEQNWEVPLQDEPLYQTYRAAVLSEELWGVSAEGSPSPTNPGEAPPSPGSLALETRCGRSSRRCEPVASWTRSAPRRGACRRWHTWGLAGRECGWALGWLGTGFHVRPAPPPQSLFEVVTSEASYLRSLQLLTDTFVLSQALRDTLTPRDHHTLFSNVQRVQEVSEWFLEALLSRVRSSPHINDLCDVVHAHAVGPFSVYVDYVRNQQYQEETYSRLMDTNVRFSAELRRLQSLPKCERLPLPSFLLLPFQRITRLRMLLQNILHQTEEGSSRQENAQKALGAISKIIERCSAEVGRMKQTEELIRLTQRLRFHKVKALPLVSWSRRLELQGELTELGCRRGGMLFTSRPRFTPLCLLLFSDLLLITQPKSGQRLQVLDYAHRSLVQAQQVPDPSGPPTFRLSLLSNHQGRPTQRLLQASSLSDMQRWLGAFPTPGPLPCSPDTIYEDCECSQDMCSEPSTPAKTEGQSLESRAPPKHLHKSPEGERFFYFFAQKQLRRHVWLGERGEGREAGWLKGLPGAFPAQLVCEVTGEHERRRHLRQHQRLLEAVGPSSGTPSAPQS</sequence>
<dbReference type="EMBL" id="JAULJE010000020">
    <property type="protein sequence ID" value="KAK1331660.1"/>
    <property type="molecule type" value="Genomic_DNA"/>
</dbReference>
<dbReference type="CDD" id="cd01221">
    <property type="entry name" value="PH_ephexin"/>
    <property type="match status" value="1"/>
</dbReference>
<evidence type="ECO:0000313" key="5">
    <source>
        <dbReference type="Proteomes" id="UP001177744"/>
    </source>
</evidence>
<feature type="compositionally biased region" description="Polar residues" evidence="2">
    <location>
        <begin position="850"/>
        <end position="865"/>
    </location>
</feature>
<feature type="region of interest" description="Disordered" evidence="2">
    <location>
        <begin position="850"/>
        <end position="875"/>
    </location>
</feature>
<dbReference type="InterPro" id="IPR035899">
    <property type="entry name" value="DBL_dom_sf"/>
</dbReference>
<evidence type="ECO:0000313" key="4">
    <source>
        <dbReference type="EMBL" id="KAK1331660.1"/>
    </source>
</evidence>
<feature type="compositionally biased region" description="Low complexity" evidence="2">
    <location>
        <begin position="65"/>
        <end position="108"/>
    </location>
</feature>
<dbReference type="Pfam" id="PF00621">
    <property type="entry name" value="RhoGEF"/>
    <property type="match status" value="1"/>
</dbReference>